<proteinExistence type="predicted"/>
<accession>A0A1I3V4T3</accession>
<gene>
    <name evidence="2" type="ORF">SAMN04488095_0085</name>
</gene>
<sequence>MRNQNLWSRIAAHPMPADSAGRSFLRQLCDDQRISEATARRGIEEYKRFLYLCATSDARCVPTRAIDAVWHLHLTHTRDYWNRLVPEVLGGKPVHHTPGETTGHSADFAATLRRYEAEFGEAPPKGIWKRQCRWQATATAIFCFVIMAFLAFWAAPMIDDGLPLPFVLVFSAVGLMVVGITAVTALQHWGVNLGFEIDIWSDSEGGDCGDCGGGCGD</sequence>
<dbReference type="STRING" id="390807.SAMN04488095_0085"/>
<keyword evidence="1" id="KW-0812">Transmembrane</keyword>
<keyword evidence="1" id="KW-1133">Transmembrane helix</keyword>
<dbReference type="AlphaFoldDB" id="A0A1I3V4T3"/>
<evidence type="ECO:0008006" key="4">
    <source>
        <dbReference type="Google" id="ProtNLM"/>
    </source>
</evidence>
<evidence type="ECO:0000313" key="3">
    <source>
        <dbReference type="Proteomes" id="UP000199110"/>
    </source>
</evidence>
<keyword evidence="3" id="KW-1185">Reference proteome</keyword>
<keyword evidence="1" id="KW-0472">Membrane</keyword>
<name>A0A1I3V4T3_9RHOB</name>
<protein>
    <recommendedName>
        <fullName evidence="4">TIGR04222 domain-containing protein</fullName>
    </recommendedName>
</protein>
<feature type="transmembrane region" description="Helical" evidence="1">
    <location>
        <begin position="166"/>
        <end position="186"/>
    </location>
</feature>
<organism evidence="2 3">
    <name type="scientific">Jannaschia pohangensis</name>
    <dbReference type="NCBI Taxonomy" id="390807"/>
    <lineage>
        <taxon>Bacteria</taxon>
        <taxon>Pseudomonadati</taxon>
        <taxon>Pseudomonadota</taxon>
        <taxon>Alphaproteobacteria</taxon>
        <taxon>Rhodobacterales</taxon>
        <taxon>Roseobacteraceae</taxon>
        <taxon>Jannaschia</taxon>
    </lineage>
</organism>
<dbReference type="EMBL" id="FORA01000015">
    <property type="protein sequence ID" value="SFJ90122.1"/>
    <property type="molecule type" value="Genomic_DNA"/>
</dbReference>
<reference evidence="2 3" key="1">
    <citation type="submission" date="2016-10" db="EMBL/GenBank/DDBJ databases">
        <authorList>
            <person name="de Groot N.N."/>
        </authorList>
    </citation>
    <scope>NUCLEOTIDE SEQUENCE [LARGE SCALE GENOMIC DNA]</scope>
    <source>
        <strain evidence="2 3">DSM 19073</strain>
    </source>
</reference>
<dbReference type="Proteomes" id="UP000199110">
    <property type="component" value="Unassembled WGS sequence"/>
</dbReference>
<dbReference type="OrthoDB" id="196672at2"/>
<evidence type="ECO:0000313" key="2">
    <source>
        <dbReference type="EMBL" id="SFJ90122.1"/>
    </source>
</evidence>
<evidence type="ECO:0000256" key="1">
    <source>
        <dbReference type="SAM" id="Phobius"/>
    </source>
</evidence>
<dbReference type="RefSeq" id="WP_139212429.1">
    <property type="nucleotide sequence ID" value="NZ_FORA01000015.1"/>
</dbReference>
<feature type="transmembrane region" description="Helical" evidence="1">
    <location>
        <begin position="134"/>
        <end position="154"/>
    </location>
</feature>